<dbReference type="Proteomes" id="UP000316759">
    <property type="component" value="Unassembled WGS sequence"/>
</dbReference>
<proteinExistence type="predicted"/>
<comment type="caution">
    <text evidence="1">The sequence shown here is derived from an EMBL/GenBank/DDBJ whole genome shotgun (WGS) entry which is preliminary data.</text>
</comment>
<evidence type="ECO:0000313" key="2">
    <source>
        <dbReference type="Proteomes" id="UP000316759"/>
    </source>
</evidence>
<dbReference type="AlphaFoldDB" id="A0A504YPC3"/>
<accession>A0A504YPC3</accession>
<evidence type="ECO:0000313" key="1">
    <source>
        <dbReference type="EMBL" id="TPP63882.1"/>
    </source>
</evidence>
<organism evidence="1 2">
    <name type="scientific">Fasciola gigantica</name>
    <name type="common">Giant liver fluke</name>
    <dbReference type="NCBI Taxonomy" id="46835"/>
    <lineage>
        <taxon>Eukaryota</taxon>
        <taxon>Metazoa</taxon>
        <taxon>Spiralia</taxon>
        <taxon>Lophotrochozoa</taxon>
        <taxon>Platyhelminthes</taxon>
        <taxon>Trematoda</taxon>
        <taxon>Digenea</taxon>
        <taxon>Plagiorchiida</taxon>
        <taxon>Echinostomata</taxon>
        <taxon>Echinostomatoidea</taxon>
        <taxon>Fasciolidae</taxon>
        <taxon>Fasciola</taxon>
    </lineage>
</organism>
<sequence>MGPVVYGHCGTKSNCMINYLSHNRGPVTSDGLWSHNRKRRPSWNYFITTWGTPVERKCMVQSAPSTGGHIEDMTLLVCKRCRSRATWKDPNPGRRAPLRRKQIGYPNELIGLDIMGPPRETQGL</sequence>
<name>A0A504YPC3_FASGI</name>
<dbReference type="EMBL" id="SUNJ01005105">
    <property type="protein sequence ID" value="TPP63882.1"/>
    <property type="molecule type" value="Genomic_DNA"/>
</dbReference>
<protein>
    <submittedName>
        <fullName evidence="1">Uncharacterized protein</fullName>
    </submittedName>
</protein>
<gene>
    <name evidence="1" type="ORF">FGIG_00538</name>
</gene>
<keyword evidence="2" id="KW-1185">Reference proteome</keyword>
<reference evidence="1 2" key="1">
    <citation type="submission" date="2019-04" db="EMBL/GenBank/DDBJ databases">
        <title>Annotation for the trematode Fasciola gigantica.</title>
        <authorList>
            <person name="Choi Y.-J."/>
        </authorList>
    </citation>
    <scope>NUCLEOTIDE SEQUENCE [LARGE SCALE GENOMIC DNA]</scope>
    <source>
        <strain evidence="1">Uganda_cow_1</strain>
    </source>
</reference>